<feature type="non-terminal residue" evidence="1">
    <location>
        <position position="1"/>
    </location>
</feature>
<keyword evidence="2" id="KW-1185">Reference proteome</keyword>
<evidence type="ECO:0000313" key="1">
    <source>
        <dbReference type="EMBL" id="CAH3143219.1"/>
    </source>
</evidence>
<comment type="caution">
    <text evidence="1">The sequence shown here is derived from an EMBL/GenBank/DDBJ whole genome shotgun (WGS) entry which is preliminary data.</text>
</comment>
<reference evidence="1 2" key="1">
    <citation type="submission" date="2022-05" db="EMBL/GenBank/DDBJ databases">
        <authorList>
            <consortium name="Genoscope - CEA"/>
            <person name="William W."/>
        </authorList>
    </citation>
    <scope>NUCLEOTIDE SEQUENCE [LARGE SCALE GENOMIC DNA]</scope>
</reference>
<dbReference type="Proteomes" id="UP001159427">
    <property type="component" value="Unassembled WGS sequence"/>
</dbReference>
<evidence type="ECO:0000313" key="2">
    <source>
        <dbReference type="Proteomes" id="UP001159427"/>
    </source>
</evidence>
<dbReference type="EMBL" id="CALNXI010000849">
    <property type="protein sequence ID" value="CAH3143219.1"/>
    <property type="molecule type" value="Genomic_DNA"/>
</dbReference>
<gene>
    <name evidence="1" type="ORF">PEVE_00042733</name>
</gene>
<sequence>ILPRLFSPKKARRAHDWLRSGNHNYDEKLAVLKQFWIKDEERQATDKVRSV</sequence>
<accession>A0ABN8PK20</accession>
<name>A0ABN8PK20_9CNID</name>
<organism evidence="1 2">
    <name type="scientific">Porites evermanni</name>
    <dbReference type="NCBI Taxonomy" id="104178"/>
    <lineage>
        <taxon>Eukaryota</taxon>
        <taxon>Metazoa</taxon>
        <taxon>Cnidaria</taxon>
        <taxon>Anthozoa</taxon>
        <taxon>Hexacorallia</taxon>
        <taxon>Scleractinia</taxon>
        <taxon>Fungiina</taxon>
        <taxon>Poritidae</taxon>
        <taxon>Porites</taxon>
    </lineage>
</organism>
<proteinExistence type="predicted"/>
<feature type="non-terminal residue" evidence="1">
    <location>
        <position position="51"/>
    </location>
</feature>
<protein>
    <submittedName>
        <fullName evidence="1">Uncharacterized protein</fullName>
    </submittedName>
</protein>